<evidence type="ECO:0000256" key="1">
    <source>
        <dbReference type="SAM" id="SignalP"/>
    </source>
</evidence>
<dbReference type="Proteomes" id="UP000717585">
    <property type="component" value="Unassembled WGS sequence"/>
</dbReference>
<gene>
    <name evidence="2" type="ORF">J8273_6474</name>
</gene>
<feature type="signal peptide" evidence="1">
    <location>
        <begin position="1"/>
        <end position="18"/>
    </location>
</feature>
<evidence type="ECO:0000313" key="3">
    <source>
        <dbReference type="Proteomes" id="UP000717585"/>
    </source>
</evidence>
<keyword evidence="2" id="KW-0449">Lipoprotein</keyword>
<dbReference type="AlphaFoldDB" id="A0A8J6AYQ2"/>
<evidence type="ECO:0000313" key="2">
    <source>
        <dbReference type="EMBL" id="KAG9391698.1"/>
    </source>
</evidence>
<dbReference type="PROSITE" id="PS51257">
    <property type="entry name" value="PROKAR_LIPOPROTEIN"/>
    <property type="match status" value="1"/>
</dbReference>
<protein>
    <submittedName>
        <fullName evidence="2">Prokaryotic membrane lipoprotein lipid attachment site</fullName>
    </submittedName>
</protein>
<keyword evidence="3" id="KW-1185">Reference proteome</keyword>
<feature type="chain" id="PRO_5035151139" evidence="1">
    <location>
        <begin position="19"/>
        <end position="368"/>
    </location>
</feature>
<reference evidence="2" key="1">
    <citation type="submission" date="2021-05" db="EMBL/GenBank/DDBJ databases">
        <title>A free-living protist that lacks canonical eukaryotic 1 DNA replication and segregation systems.</title>
        <authorList>
            <person name="Salas-Leiva D.E."/>
            <person name="Tromer E.C."/>
            <person name="Curtis B.A."/>
            <person name="Jerlstrom-Hultqvist J."/>
            <person name="Kolisko M."/>
            <person name="Yi Z."/>
            <person name="Salas-Leiva J.S."/>
            <person name="Gallot-Lavallee L."/>
            <person name="Kops G.J.P.L."/>
            <person name="Archibald J.M."/>
            <person name="Simpson A.G.B."/>
            <person name="Roger A.J."/>
        </authorList>
    </citation>
    <scope>NUCLEOTIDE SEQUENCE</scope>
    <source>
        <strain evidence="2">BICM</strain>
    </source>
</reference>
<proteinExistence type="predicted"/>
<keyword evidence="1" id="KW-0732">Signal</keyword>
<dbReference type="EMBL" id="JAHDYR010000053">
    <property type="protein sequence ID" value="KAG9391698.1"/>
    <property type="molecule type" value="Genomic_DNA"/>
</dbReference>
<name>A0A8J6AYQ2_9EUKA</name>
<comment type="caution">
    <text evidence="2">The sequence shown here is derived from an EMBL/GenBank/DDBJ whole genome shotgun (WGS) entry which is preliminary data.</text>
</comment>
<accession>A0A8J6AYQ2</accession>
<organism evidence="2 3">
    <name type="scientific">Carpediemonas membranifera</name>
    <dbReference type="NCBI Taxonomy" id="201153"/>
    <lineage>
        <taxon>Eukaryota</taxon>
        <taxon>Metamonada</taxon>
        <taxon>Carpediemonas-like organisms</taxon>
        <taxon>Carpediemonas</taxon>
    </lineage>
</organism>
<sequence>MQKSVVFVLAILFACATCSLVPTKVGTTSMASPDGYYLPILMNGDDAMIPICVGNWFSEEPYPIKLDIYTNTGNNWALSQTLGSSTTSTMAIAISSKNLIAMSSDIDNEHPVAIDYARDSSNKLIENQRIPMDDVTDDALGAFHADQFVLVSGAGKVSEMLRGSSGKFVTGVAGNVPIPNAPIAVDILDQDMITIDTNGTITVAVKQSGTWKTSQRLSYPANFAADRSTSTSGGFGKIVYSAQDQGEGIYPSWIIFERDGTQLKQTKLAMTASQFTGMSVDSIPALSPRIIDDNTIELAGSYMYEGASSGMLKVTLTKSGSQWAVKSVDHIGYGASAYILGAAVDNSGGVIYCNAAADYSSFSLYRVD</sequence>